<evidence type="ECO:0000256" key="5">
    <source>
        <dbReference type="PROSITE-ProRule" id="PRU01240"/>
    </source>
</evidence>
<evidence type="ECO:0000313" key="10">
    <source>
        <dbReference type="EMBL" id="GAA5152267.1"/>
    </source>
</evidence>
<dbReference type="PROSITE" id="PS00136">
    <property type="entry name" value="SUBTILASE_ASP"/>
    <property type="match status" value="1"/>
</dbReference>
<dbReference type="Gene3D" id="2.60.120.380">
    <property type="match status" value="1"/>
</dbReference>
<keyword evidence="7" id="KW-0732">Signal</keyword>
<feature type="domain" description="Peptidase S8/S53" evidence="8">
    <location>
        <begin position="151"/>
        <end position="379"/>
    </location>
</feature>
<keyword evidence="3 5" id="KW-0378">Hydrolase</keyword>
<feature type="active site" description="Charge relay system" evidence="5">
    <location>
        <position position="190"/>
    </location>
</feature>
<organism evidence="10 11">
    <name type="scientific">Nocardioides marinquilinus</name>
    <dbReference type="NCBI Taxonomy" id="1210400"/>
    <lineage>
        <taxon>Bacteria</taxon>
        <taxon>Bacillati</taxon>
        <taxon>Actinomycetota</taxon>
        <taxon>Actinomycetes</taxon>
        <taxon>Propionibacteriales</taxon>
        <taxon>Nocardioidaceae</taxon>
        <taxon>Nocardioides</taxon>
    </lineage>
</organism>
<gene>
    <name evidence="10" type="ORF">GCM10023340_32300</name>
</gene>
<dbReference type="Pfam" id="PF05922">
    <property type="entry name" value="Inhibitor_I9"/>
    <property type="match status" value="1"/>
</dbReference>
<feature type="active site" description="Charge relay system" evidence="5">
    <location>
        <position position="157"/>
    </location>
</feature>
<dbReference type="PROSITE" id="PS51318">
    <property type="entry name" value="TAT"/>
    <property type="match status" value="1"/>
</dbReference>
<feature type="signal peptide" evidence="7">
    <location>
        <begin position="1"/>
        <end position="24"/>
    </location>
</feature>
<dbReference type="InterPro" id="IPR034193">
    <property type="entry name" value="PCSK9_ProteinaseK-like"/>
</dbReference>
<dbReference type="SUPFAM" id="SSF54897">
    <property type="entry name" value="Protease propeptides/inhibitors"/>
    <property type="match status" value="1"/>
</dbReference>
<dbReference type="InterPro" id="IPR050131">
    <property type="entry name" value="Peptidase_S8_subtilisin-like"/>
</dbReference>
<dbReference type="Pfam" id="PF00082">
    <property type="entry name" value="Peptidase_S8"/>
    <property type="match status" value="1"/>
</dbReference>
<dbReference type="Proteomes" id="UP001500221">
    <property type="component" value="Unassembled WGS sequence"/>
</dbReference>
<comment type="similarity">
    <text evidence="1 5 6">Belongs to the peptidase S8 family.</text>
</comment>
<dbReference type="InterPro" id="IPR023828">
    <property type="entry name" value="Peptidase_S8_Ser-AS"/>
</dbReference>
<evidence type="ECO:0000256" key="4">
    <source>
        <dbReference type="ARBA" id="ARBA00022825"/>
    </source>
</evidence>
<dbReference type="InterPro" id="IPR036852">
    <property type="entry name" value="Peptidase_S8/S53_dom_sf"/>
</dbReference>
<evidence type="ECO:0000256" key="3">
    <source>
        <dbReference type="ARBA" id="ARBA00022801"/>
    </source>
</evidence>
<dbReference type="PANTHER" id="PTHR43806:SF11">
    <property type="entry name" value="CEREVISIN-RELATED"/>
    <property type="match status" value="1"/>
</dbReference>
<dbReference type="InterPro" id="IPR000209">
    <property type="entry name" value="Peptidase_S8/S53_dom"/>
</dbReference>
<keyword evidence="4 5" id="KW-0720">Serine protease</keyword>
<dbReference type="InterPro" id="IPR010259">
    <property type="entry name" value="S8pro/Inhibitor_I9"/>
</dbReference>
<evidence type="ECO:0000313" key="11">
    <source>
        <dbReference type="Proteomes" id="UP001500221"/>
    </source>
</evidence>
<dbReference type="PROSITE" id="PS00138">
    <property type="entry name" value="SUBTILASE_SER"/>
    <property type="match status" value="1"/>
</dbReference>
<comment type="caution">
    <text evidence="10">The sequence shown here is derived from an EMBL/GenBank/DDBJ whole genome shotgun (WGS) entry which is preliminary data.</text>
</comment>
<dbReference type="PRINTS" id="PR00723">
    <property type="entry name" value="SUBTILISIN"/>
</dbReference>
<evidence type="ECO:0000256" key="7">
    <source>
        <dbReference type="SAM" id="SignalP"/>
    </source>
</evidence>
<dbReference type="SUPFAM" id="SSF52743">
    <property type="entry name" value="Subtilisin-like"/>
    <property type="match status" value="1"/>
</dbReference>
<reference evidence="11" key="1">
    <citation type="journal article" date="2019" name="Int. J. Syst. Evol. Microbiol.">
        <title>The Global Catalogue of Microorganisms (GCM) 10K type strain sequencing project: providing services to taxonomists for standard genome sequencing and annotation.</title>
        <authorList>
            <consortium name="The Broad Institute Genomics Platform"/>
            <consortium name="The Broad Institute Genome Sequencing Center for Infectious Disease"/>
            <person name="Wu L."/>
            <person name="Ma J."/>
        </authorList>
    </citation>
    <scope>NUCLEOTIDE SEQUENCE [LARGE SCALE GENOMIC DNA]</scope>
    <source>
        <strain evidence="11">JCM 18459</strain>
    </source>
</reference>
<dbReference type="RefSeq" id="WP_345460795.1">
    <property type="nucleotide sequence ID" value="NZ_BAABKG010000004.1"/>
</dbReference>
<accession>A0ABP9Q0U3</accession>
<sequence>MTLPTRRGWLGAAALCVVAGTTIAATPSSAAPPADPTPAPLRAASGPGAIEGQYIVVLKNGTSTATQAREARVAGGDVLRQFSALHGYVAELDAGELRQVRLDPDVAYVEQDQVVTASGTQTNPTWGLDRSDQRTLPLDGAYTYDRTGAGVRAYVIDTGIRGTHQEFSGRMATGYSAINDGRGTTDCNGHGTHVAGTVGGTTYGIAKGVTLVPVRVLDCSGSGSNSGVIAGMDWVASNASGPSVANMSLGGGASQATDDAVARMVARGVTVVVAAGNESQNACNVSPARAPSAITTGSTTNTDARSSFSNFGSCVDVFAPGSNITSAWYTSDTATNTISGTSMASPHVAGAAALYLEANPSASPSAVANAITSTATTGTVTNPGSGSPNRLLYSRFTAGGGTEPPPSGGACDETVTGSVASRGESTATSFTTTGGSLTGCLTGPSGTDFDLYLDRWNGSSWVEVAAGEGSTSTESVTYTAGSGQYRWVVYAYSGSGSYTLKFGRP</sequence>
<evidence type="ECO:0000259" key="9">
    <source>
        <dbReference type="Pfam" id="PF05922"/>
    </source>
</evidence>
<dbReference type="Gene3D" id="3.30.70.80">
    <property type="entry name" value="Peptidase S8 propeptide/proteinase inhibitor I9"/>
    <property type="match status" value="1"/>
</dbReference>
<dbReference type="InterPro" id="IPR037045">
    <property type="entry name" value="S8pro/Inhibitor_I9_sf"/>
</dbReference>
<evidence type="ECO:0000256" key="2">
    <source>
        <dbReference type="ARBA" id="ARBA00022670"/>
    </source>
</evidence>
<dbReference type="InterPro" id="IPR015500">
    <property type="entry name" value="Peptidase_S8_subtilisin-rel"/>
</dbReference>
<dbReference type="CDD" id="cd04077">
    <property type="entry name" value="Peptidases_S8_PCSK9_ProteinaseK_like"/>
    <property type="match status" value="1"/>
</dbReference>
<dbReference type="InterPro" id="IPR023827">
    <property type="entry name" value="Peptidase_S8_Asp-AS"/>
</dbReference>
<keyword evidence="11" id="KW-1185">Reference proteome</keyword>
<dbReference type="InterPro" id="IPR006311">
    <property type="entry name" value="TAT_signal"/>
</dbReference>
<dbReference type="EMBL" id="BAABKG010000004">
    <property type="protein sequence ID" value="GAA5152267.1"/>
    <property type="molecule type" value="Genomic_DNA"/>
</dbReference>
<evidence type="ECO:0000256" key="6">
    <source>
        <dbReference type="RuleBase" id="RU003355"/>
    </source>
</evidence>
<protein>
    <submittedName>
        <fullName evidence="10">S8 family peptidase</fullName>
    </submittedName>
</protein>
<feature type="active site" description="Charge relay system" evidence="5">
    <location>
        <position position="342"/>
    </location>
</feature>
<dbReference type="InterPro" id="IPR022398">
    <property type="entry name" value="Peptidase_S8_His-AS"/>
</dbReference>
<feature type="chain" id="PRO_5047358779" evidence="7">
    <location>
        <begin position="25"/>
        <end position="505"/>
    </location>
</feature>
<evidence type="ECO:0000259" key="8">
    <source>
        <dbReference type="Pfam" id="PF00082"/>
    </source>
</evidence>
<dbReference type="PANTHER" id="PTHR43806">
    <property type="entry name" value="PEPTIDASE S8"/>
    <property type="match status" value="1"/>
</dbReference>
<dbReference type="PROSITE" id="PS51892">
    <property type="entry name" value="SUBTILASE"/>
    <property type="match status" value="1"/>
</dbReference>
<feature type="domain" description="Inhibitor I9" evidence="9">
    <location>
        <begin position="54"/>
        <end position="116"/>
    </location>
</feature>
<proteinExistence type="inferred from homology"/>
<name>A0ABP9Q0U3_9ACTN</name>
<dbReference type="SUPFAM" id="SSF89260">
    <property type="entry name" value="Collagen-binding domain"/>
    <property type="match status" value="1"/>
</dbReference>
<dbReference type="Gene3D" id="3.40.50.200">
    <property type="entry name" value="Peptidase S8/S53 domain"/>
    <property type="match status" value="1"/>
</dbReference>
<evidence type="ECO:0000256" key="1">
    <source>
        <dbReference type="ARBA" id="ARBA00011073"/>
    </source>
</evidence>
<dbReference type="PROSITE" id="PS00137">
    <property type="entry name" value="SUBTILASE_HIS"/>
    <property type="match status" value="1"/>
</dbReference>
<keyword evidence="2 5" id="KW-0645">Protease</keyword>